<proteinExistence type="predicted"/>
<protein>
    <recommendedName>
        <fullName evidence="2">SecA DEAD-like N-terminal domain-containing protein</fullName>
    </recommendedName>
</protein>
<dbReference type="GO" id="GO:0005524">
    <property type="term" value="F:ATP binding"/>
    <property type="evidence" value="ECO:0007669"/>
    <property type="project" value="InterPro"/>
</dbReference>
<reference evidence="3" key="1">
    <citation type="submission" date="2021-02" db="EMBL/GenBank/DDBJ databases">
        <authorList>
            <person name="Nowell W R."/>
        </authorList>
    </citation>
    <scope>NUCLEOTIDE SEQUENCE</scope>
</reference>
<dbReference type="InterPro" id="IPR027417">
    <property type="entry name" value="P-loop_NTPase"/>
</dbReference>
<dbReference type="InterPro" id="IPR011115">
    <property type="entry name" value="SecA_DEAD"/>
</dbReference>
<feature type="domain" description="SecA DEAD-like N-terminal" evidence="2">
    <location>
        <begin position="1480"/>
        <end position="1536"/>
    </location>
</feature>
<dbReference type="OrthoDB" id="7614088at2759"/>
<dbReference type="SUPFAM" id="SSF52540">
    <property type="entry name" value="P-loop containing nucleoside triphosphate hydrolases"/>
    <property type="match status" value="1"/>
</dbReference>
<evidence type="ECO:0000259" key="2">
    <source>
        <dbReference type="Pfam" id="PF07517"/>
    </source>
</evidence>
<dbReference type="EMBL" id="CAJOBC010082818">
    <property type="protein sequence ID" value="CAF4292547.1"/>
    <property type="molecule type" value="Genomic_DNA"/>
</dbReference>
<evidence type="ECO:0000313" key="4">
    <source>
        <dbReference type="Proteomes" id="UP000681722"/>
    </source>
</evidence>
<dbReference type="Proteomes" id="UP000681722">
    <property type="component" value="Unassembled WGS sequence"/>
</dbReference>
<dbReference type="Gene3D" id="3.40.50.300">
    <property type="entry name" value="P-loop containing nucleotide triphosphate hydrolases"/>
    <property type="match status" value="1"/>
</dbReference>
<gene>
    <name evidence="3" type="ORF">SRO942_LOCUS33828</name>
</gene>
<feature type="non-terminal residue" evidence="3">
    <location>
        <position position="1799"/>
    </location>
</feature>
<comment type="caution">
    <text evidence="3">The sequence shown here is derived from an EMBL/GenBank/DDBJ whole genome shotgun (WGS) entry which is preliminary data.</text>
</comment>
<evidence type="ECO:0000313" key="3">
    <source>
        <dbReference type="EMBL" id="CAF4292547.1"/>
    </source>
</evidence>
<feature type="region of interest" description="Disordered" evidence="1">
    <location>
        <begin position="368"/>
        <end position="397"/>
    </location>
</feature>
<sequence>MKIIKYVDEINIRIKKRFETRGGQTLEKLVKDMDDIRTIPEVESRTVETYYNTIENIRRYMQDLQRDTDKLLTAIDQQLGMTNYRPLTRSLLILKRADWINHISPGTYDELMHRITEQLVEYAQQLQDSLTKLDLRLECPDNVRVAKEIIDKIKSMSILETDFPDLEQYTTNIFEYFLQCTTAVFDSIQKYFNFPDKIVCQEIEELNQFKETNKKYDSLNSSGVSLGKDGYPNINASNDKIEQLKTTQTRELEALQTLKLVMDSQMDKLSSLMQKYNDILNSRPESGAIKTLINVFRGRSQNKEMKALDHLKQHGYERIEDMHDTISEVRHKLRTIEYKELQLNDSLNRLESINANNDSLLTTYNIDSSREINSPREKDTESSQSLNDSIQKKKEVIVGPEKNKKPYHFSERLAAAKANNALLYIKECEKVDYVRVRENATNTHEILRKYISEYGNFLDEEIKRKYNHIITNNTQEDCLHHSEDIEKGLHELSYVSRFEHVFECIDGKERLENWKRKFLNYYRTLCTEMKEYKFSCISKELRAQLFIMRALSRIDRFCGEEFESNGFEALWRHCREELIKGCKEAIKVVLEYIVKGDYANVDRELSGIDIESLNSTDLAHIKYDLHDSLNKLMNDTESIANWLDEKFEKREYNRSDLKELKENIDKVRSALNKHIIIKLLDNKTKSRLEKFDSDINKTLSGIILRGLKSIEAFLDADSFSEAEKDMKDLSGVQRELDRYCTSENVTKASEKLSQRLNDIVPDILKRNDFEDINSYSVNPPKYLLAKLKMAASHGSPHFMATHALILRIIGQNFSLAVENARKAGFHERSMKIRSLNNVLNFLPDEQQTNFKLQIDELAKSVADEERQQRNDLETSLINVDENEHGITKIVLLAERYSKENRHELFQTLREHILKKLYMYRTNVQHSLSKQDTPAAIETVKKIFKYKESVDVYIPEVKEICNAVRVLIRKEFVNCCETLANISLIEQTQIAEQAFSDILIYLDFSNSTIENFFPEDVFQNAAKQFENMLRYFNVNCNNFRIALNKLNIVELHKVILIFRKWDRFLEKIKQCRSKYNLVQTLSKEVKSIILSTDMISELETAMNQLRTELNVELISDETTKFEVKREEMFSNIMKVINTLKAIKSKFKDILSSTFDDDKLVEDLKTKIERIMNQLLGKASKSELSTKDADDFRSYYNHILSFDKHVRISSLNSRQVLEKSEEEIFKKVTSLRKDILAFGLDAIKVCNALIKMKFFAENLSMFDKTINSEIDEALKSYKEKQGNAGIVRLTVELEKTEVGARLINEHSCLSGEDWRKRREKMQKQDDLEYILERLTGDDVDKNVLRSRYTIFRSTYDNLVSINLNLFDKNADKEPDLEMLVTQTKYLVQTVIQTSKFVTWKSSFMDKIPELVAYVFAIWTLQKTEYYNTMRGIEAAKAYLLMPHVGQVIAIFRLLGIGYKKDSIIPLRNVSNSKTISNDLVNNLVEIGTGEGKSVVLAVTSCIFALTGVDVNCSCYSEVLSMRDKSDFASVFRILGIEEHIEYGTFNKLCEQFLNEQCNVRAEVRDMIVTNQITLPAIDTSACISPKVLLIDEVDVFLSEKFYGGIYTPSVYLKDPSIKALLDSIWKNKTLNTLTSVKALPAYKACKTKYSNWIFLFDEAIKDMIAALQSFQSSTYIVQNDKIVYVEGESIVDNVVRGYDTIWAYYHENEKGFISQISLETNVGIVINCGTFSYAEMPHDFVYIAGVTGTLKTLAKSETEILKRVYSIHKTTFMSSVFGSSNRTYNPTTDVRVVKESEYFME</sequence>
<dbReference type="Pfam" id="PF07517">
    <property type="entry name" value="SecA_DEAD"/>
    <property type="match status" value="1"/>
</dbReference>
<organism evidence="3 4">
    <name type="scientific">Didymodactylos carnosus</name>
    <dbReference type="NCBI Taxonomy" id="1234261"/>
    <lineage>
        <taxon>Eukaryota</taxon>
        <taxon>Metazoa</taxon>
        <taxon>Spiralia</taxon>
        <taxon>Gnathifera</taxon>
        <taxon>Rotifera</taxon>
        <taxon>Eurotatoria</taxon>
        <taxon>Bdelloidea</taxon>
        <taxon>Philodinida</taxon>
        <taxon>Philodinidae</taxon>
        <taxon>Didymodactylos</taxon>
    </lineage>
</organism>
<dbReference type="GO" id="GO:0017038">
    <property type="term" value="P:protein import"/>
    <property type="evidence" value="ECO:0007669"/>
    <property type="project" value="InterPro"/>
</dbReference>
<feature type="compositionally biased region" description="Basic and acidic residues" evidence="1">
    <location>
        <begin position="368"/>
        <end position="381"/>
    </location>
</feature>
<accession>A0A8S2TJ54</accession>
<dbReference type="GO" id="GO:0016020">
    <property type="term" value="C:membrane"/>
    <property type="evidence" value="ECO:0007669"/>
    <property type="project" value="InterPro"/>
</dbReference>
<evidence type="ECO:0000256" key="1">
    <source>
        <dbReference type="SAM" id="MobiDB-lite"/>
    </source>
</evidence>
<name>A0A8S2TJ54_9BILA</name>